<proteinExistence type="predicted"/>
<reference evidence="2" key="1">
    <citation type="submission" date="2024-07" db="EMBL/GenBank/DDBJ databases">
        <title>Two chromosome-level genome assemblies of Korean endemic species Abeliophyllum distichum and Forsythia ovata (Oleaceae).</title>
        <authorList>
            <person name="Jang H."/>
        </authorList>
    </citation>
    <scope>NUCLEOTIDE SEQUENCE [LARGE SCALE GENOMIC DNA]</scope>
</reference>
<accession>A0ABD1RIZ4</accession>
<comment type="caution">
    <text evidence="1">The sequence shown here is derived from an EMBL/GenBank/DDBJ whole genome shotgun (WGS) entry which is preliminary data.</text>
</comment>
<dbReference type="Proteomes" id="UP001604277">
    <property type="component" value="Unassembled WGS sequence"/>
</dbReference>
<protein>
    <submittedName>
        <fullName evidence="1">Uncharacterized protein</fullName>
    </submittedName>
</protein>
<dbReference type="EMBL" id="JBFOLJ010000012">
    <property type="protein sequence ID" value="KAL2488403.1"/>
    <property type="molecule type" value="Genomic_DNA"/>
</dbReference>
<sequence>MPTCNKGSCPLRHLHILHTNPGATRTGAKVRKMRTLIYTQVGESPEDGNFEDRIRRKALRVPDGPQLLAPPMFDGRRMSSDNCAMGSSMGQVVPVIYSFFRLPSLFGHLFSLNNV</sequence>
<keyword evidence="2" id="KW-1185">Reference proteome</keyword>
<organism evidence="1 2">
    <name type="scientific">Forsythia ovata</name>
    <dbReference type="NCBI Taxonomy" id="205694"/>
    <lineage>
        <taxon>Eukaryota</taxon>
        <taxon>Viridiplantae</taxon>
        <taxon>Streptophyta</taxon>
        <taxon>Embryophyta</taxon>
        <taxon>Tracheophyta</taxon>
        <taxon>Spermatophyta</taxon>
        <taxon>Magnoliopsida</taxon>
        <taxon>eudicotyledons</taxon>
        <taxon>Gunneridae</taxon>
        <taxon>Pentapetalae</taxon>
        <taxon>asterids</taxon>
        <taxon>lamiids</taxon>
        <taxon>Lamiales</taxon>
        <taxon>Oleaceae</taxon>
        <taxon>Forsythieae</taxon>
        <taxon>Forsythia</taxon>
    </lineage>
</organism>
<name>A0ABD1RIZ4_9LAMI</name>
<evidence type="ECO:0000313" key="1">
    <source>
        <dbReference type="EMBL" id="KAL2488403.1"/>
    </source>
</evidence>
<gene>
    <name evidence="1" type="ORF">Fot_41695</name>
</gene>
<dbReference type="AlphaFoldDB" id="A0ABD1RIZ4"/>
<evidence type="ECO:0000313" key="2">
    <source>
        <dbReference type="Proteomes" id="UP001604277"/>
    </source>
</evidence>